<evidence type="ECO:0000256" key="1">
    <source>
        <dbReference type="SAM" id="Phobius"/>
    </source>
</evidence>
<evidence type="ECO:0000313" key="3">
    <source>
        <dbReference type="Proteomes" id="UP000671852"/>
    </source>
</evidence>
<keyword evidence="1" id="KW-1133">Transmembrane helix</keyword>
<organism evidence="2 3">
    <name type="scientific">Sulfurimonas aquatica</name>
    <dbReference type="NCBI Taxonomy" id="2672570"/>
    <lineage>
        <taxon>Bacteria</taxon>
        <taxon>Pseudomonadati</taxon>
        <taxon>Campylobacterota</taxon>
        <taxon>Epsilonproteobacteria</taxon>
        <taxon>Campylobacterales</taxon>
        <taxon>Sulfurimonadaceae</taxon>
        <taxon>Sulfurimonas</taxon>
    </lineage>
</organism>
<dbReference type="EMBL" id="CP046072">
    <property type="protein sequence ID" value="QSZ40721.1"/>
    <property type="molecule type" value="Genomic_DNA"/>
</dbReference>
<gene>
    <name evidence="2" type="ORF">GJV85_00830</name>
</gene>
<reference evidence="2" key="1">
    <citation type="submission" date="2019-11" db="EMBL/GenBank/DDBJ databases">
        <authorList>
            <person name="Kojima H."/>
        </authorList>
    </citation>
    <scope>NUCLEOTIDE SEQUENCE</scope>
    <source>
        <strain evidence="2">H1576</strain>
    </source>
</reference>
<proteinExistence type="predicted"/>
<dbReference type="RefSeq" id="WP_207562000.1">
    <property type="nucleotide sequence ID" value="NZ_CP046072.1"/>
</dbReference>
<sequence length="147" mass="16683">MSITLLIQIIIALVLLLAILLFLFIYVPSQQKKKETKIVKKEKKVELAPPTLNALLNIVRNKNTTSTELKEALDLVLEHHGTIDKKIGIRPSPNFDVYGHLLIMVCRHPNTNKDIVLGFDRGLESRNPTYKQEINEFVTKGLNSRGK</sequence>
<dbReference type="KEGG" id="saqt:GJV85_00830"/>
<accession>A0A975AY49</accession>
<feature type="transmembrane region" description="Helical" evidence="1">
    <location>
        <begin position="6"/>
        <end position="27"/>
    </location>
</feature>
<reference evidence="2" key="2">
    <citation type="submission" date="2021-04" db="EMBL/GenBank/DDBJ databases">
        <title>Isolation and characterization of a novel species of the genus Sulfurimonas.</title>
        <authorList>
            <person name="Fukui M."/>
        </authorList>
    </citation>
    <scope>NUCLEOTIDE SEQUENCE</scope>
    <source>
        <strain evidence="2">H1576</strain>
    </source>
</reference>
<keyword evidence="1" id="KW-0812">Transmembrane</keyword>
<dbReference type="AlphaFoldDB" id="A0A975AY49"/>
<dbReference type="Proteomes" id="UP000671852">
    <property type="component" value="Chromosome"/>
</dbReference>
<protein>
    <submittedName>
        <fullName evidence="2">Uncharacterized protein</fullName>
    </submittedName>
</protein>
<evidence type="ECO:0000313" key="2">
    <source>
        <dbReference type="EMBL" id="QSZ40721.1"/>
    </source>
</evidence>
<keyword evidence="3" id="KW-1185">Reference proteome</keyword>
<name>A0A975AY49_9BACT</name>
<keyword evidence="1" id="KW-0472">Membrane</keyword>